<sequence>MLAGAVGYSLMSLGFALAAIPLAIAAFGAFFSTVFSWAATTNPDDVAISTGLPPAVIEQFIADAWSTFLPWLIGLIILGVILWILGYLSSLWILRSHRVNRPVAVTWSALGIAIVAGWVLSAVSSPISGLAGLWTPDFGRPGHLGDDGLSALQNIDFTPIIGFGALFLLIGLVLNAAVGLLSWWWMAHALRERRTPVDDSATTQASPA</sequence>
<feature type="transmembrane region" description="Helical" evidence="1">
    <location>
        <begin position="12"/>
        <end position="39"/>
    </location>
</feature>
<dbReference type="EMBL" id="FOVM01000004">
    <property type="protein sequence ID" value="SFN67396.1"/>
    <property type="molecule type" value="Genomic_DNA"/>
</dbReference>
<dbReference type="Proteomes" id="UP000198867">
    <property type="component" value="Unassembled WGS sequence"/>
</dbReference>
<gene>
    <name evidence="2" type="ORF">SAMN05216219_1613</name>
</gene>
<accession>A0A1I5AXZ7</accession>
<feature type="transmembrane region" description="Helical" evidence="1">
    <location>
        <begin position="105"/>
        <end position="127"/>
    </location>
</feature>
<keyword evidence="3" id="KW-1185">Reference proteome</keyword>
<keyword evidence="1" id="KW-0472">Membrane</keyword>
<protein>
    <submittedName>
        <fullName evidence="2">Uncharacterized protein</fullName>
    </submittedName>
</protein>
<evidence type="ECO:0000313" key="2">
    <source>
        <dbReference type="EMBL" id="SFN67396.1"/>
    </source>
</evidence>
<name>A0A1I5AXZ7_9MICO</name>
<feature type="transmembrane region" description="Helical" evidence="1">
    <location>
        <begin position="160"/>
        <end position="185"/>
    </location>
</feature>
<evidence type="ECO:0000256" key="1">
    <source>
        <dbReference type="SAM" id="Phobius"/>
    </source>
</evidence>
<keyword evidence="1" id="KW-1133">Transmembrane helix</keyword>
<dbReference type="AlphaFoldDB" id="A0A1I5AXZ7"/>
<feature type="transmembrane region" description="Helical" evidence="1">
    <location>
        <begin position="68"/>
        <end position="93"/>
    </location>
</feature>
<keyword evidence="1" id="KW-0812">Transmembrane</keyword>
<evidence type="ECO:0000313" key="3">
    <source>
        <dbReference type="Proteomes" id="UP000198867"/>
    </source>
</evidence>
<proteinExistence type="predicted"/>
<reference evidence="3" key="1">
    <citation type="submission" date="2016-10" db="EMBL/GenBank/DDBJ databases">
        <authorList>
            <person name="Varghese N."/>
            <person name="Submissions S."/>
        </authorList>
    </citation>
    <scope>NUCLEOTIDE SEQUENCE [LARGE SCALE GENOMIC DNA]</scope>
    <source>
        <strain evidence="3">CGMCC 1.11101</strain>
    </source>
</reference>
<organism evidence="2 3">
    <name type="scientific">Mycetocola miduiensis</name>
    <dbReference type="NCBI Taxonomy" id="995034"/>
    <lineage>
        <taxon>Bacteria</taxon>
        <taxon>Bacillati</taxon>
        <taxon>Actinomycetota</taxon>
        <taxon>Actinomycetes</taxon>
        <taxon>Micrococcales</taxon>
        <taxon>Microbacteriaceae</taxon>
        <taxon>Mycetocola</taxon>
    </lineage>
</organism>